<dbReference type="EMBL" id="JBHRVV010000001">
    <property type="protein sequence ID" value="MFC3457447.1"/>
    <property type="molecule type" value="Genomic_DNA"/>
</dbReference>
<evidence type="ECO:0000313" key="2">
    <source>
        <dbReference type="Proteomes" id="UP001595665"/>
    </source>
</evidence>
<keyword evidence="2" id="KW-1185">Reference proteome</keyword>
<organism evidence="1 2">
    <name type="scientific">Massilia haematophila</name>
    <dbReference type="NCBI Taxonomy" id="457923"/>
    <lineage>
        <taxon>Bacteria</taxon>
        <taxon>Pseudomonadati</taxon>
        <taxon>Pseudomonadota</taxon>
        <taxon>Betaproteobacteria</taxon>
        <taxon>Burkholderiales</taxon>
        <taxon>Oxalobacteraceae</taxon>
        <taxon>Telluria group</taxon>
        <taxon>Massilia</taxon>
    </lineage>
</organism>
<dbReference type="RefSeq" id="WP_312554273.1">
    <property type="nucleotide sequence ID" value="NZ_JBHRVV010000001.1"/>
</dbReference>
<gene>
    <name evidence="1" type="ORF">ACFOPH_04210</name>
</gene>
<reference evidence="2" key="1">
    <citation type="journal article" date="2019" name="Int. J. Syst. Evol. Microbiol.">
        <title>The Global Catalogue of Microorganisms (GCM) 10K type strain sequencing project: providing services to taxonomists for standard genome sequencing and annotation.</title>
        <authorList>
            <consortium name="The Broad Institute Genomics Platform"/>
            <consortium name="The Broad Institute Genome Sequencing Center for Infectious Disease"/>
            <person name="Wu L."/>
            <person name="Ma J."/>
        </authorList>
    </citation>
    <scope>NUCLEOTIDE SEQUENCE [LARGE SCALE GENOMIC DNA]</scope>
    <source>
        <strain evidence="2">CCM 7480</strain>
    </source>
</reference>
<dbReference type="Proteomes" id="UP001595665">
    <property type="component" value="Unassembled WGS sequence"/>
</dbReference>
<sequence length="338" mass="35916">MSAGTGKLLDAASCRSLLADGSVVTVTATRRPRGGRAEVKCSAPGAPAIAARMQQVARLARHTEARYDSRDQVVISMDRAPGAHERDWELAVVLADRMVRGLLAFGAPPLALGWSEQWQSGRIDGHDNRNPPLEALLGGAQQLRHLGALSGQPDAAGAVSSARAWFPLHSGGINDSLCWVEVSVYPLDPDVPPDEDAVAAPGLDSAGQLALRQALAGARHFDAEARPRWRTTVRFGQDHLHGNSWELALVLADRLARGREFVPRGRIIASGASRAWHAGQVEAVEGLGPKCALIEREAGPGDRVLLPRAWEGGLPPGLRDALRAKGASLALVERIGII</sequence>
<protein>
    <submittedName>
        <fullName evidence="1">Uncharacterized protein</fullName>
    </submittedName>
</protein>
<evidence type="ECO:0000313" key="1">
    <source>
        <dbReference type="EMBL" id="MFC3457447.1"/>
    </source>
</evidence>
<accession>A0ABV7PIC1</accession>
<proteinExistence type="predicted"/>
<comment type="caution">
    <text evidence="1">The sequence shown here is derived from an EMBL/GenBank/DDBJ whole genome shotgun (WGS) entry which is preliminary data.</text>
</comment>
<name>A0ABV7PIC1_9BURK</name>